<keyword evidence="3" id="KW-1185">Reference proteome</keyword>
<dbReference type="AlphaFoldDB" id="A0A1W2H4E8"/>
<evidence type="ECO:0000313" key="2">
    <source>
        <dbReference type="EMBL" id="SMD43771.1"/>
    </source>
</evidence>
<dbReference type="STRING" id="758820.SAMN00777080_2380"/>
<organism evidence="2 3">
    <name type="scientific">Aquiflexum balticum DSM 16537</name>
    <dbReference type="NCBI Taxonomy" id="758820"/>
    <lineage>
        <taxon>Bacteria</taxon>
        <taxon>Pseudomonadati</taxon>
        <taxon>Bacteroidota</taxon>
        <taxon>Cytophagia</taxon>
        <taxon>Cytophagales</taxon>
        <taxon>Cyclobacteriaceae</taxon>
        <taxon>Aquiflexum</taxon>
    </lineage>
</organism>
<evidence type="ECO:0000256" key="1">
    <source>
        <dbReference type="SAM" id="MobiDB-lite"/>
    </source>
</evidence>
<dbReference type="RefSeq" id="WP_084120636.1">
    <property type="nucleotide sequence ID" value="NZ_LT838813.1"/>
</dbReference>
<protein>
    <submittedName>
        <fullName evidence="2">Uncharacterized protein</fullName>
    </submittedName>
</protein>
<dbReference type="OrthoDB" id="9760276at2"/>
<dbReference type="EMBL" id="LT838813">
    <property type="protein sequence ID" value="SMD43771.1"/>
    <property type="molecule type" value="Genomic_DNA"/>
</dbReference>
<name>A0A1W2H4E8_9BACT</name>
<gene>
    <name evidence="2" type="ORF">SAMN00777080_2380</name>
</gene>
<evidence type="ECO:0000313" key="3">
    <source>
        <dbReference type="Proteomes" id="UP000192333"/>
    </source>
</evidence>
<dbReference type="InterPro" id="IPR011042">
    <property type="entry name" value="6-blade_b-propeller_TolB-like"/>
</dbReference>
<feature type="region of interest" description="Disordered" evidence="1">
    <location>
        <begin position="641"/>
        <end position="669"/>
    </location>
</feature>
<sequence length="1130" mass="129180">MKNKIIFLGLSVLFLTLPLFSLAQFSAERFGKNRLQHKNIEWYFYSSNNFEIYYNGGGAANARMAIDFLESEFDRLTQMIGYVAYTKPKIFIYNSQQEILESNLDLNKDNFTTDGQTFFSRLIGEVAFSGSWEDFKKELIYTTSKVIIEEMLYGSTIADAFQSNIINSFPEWYIEGAAMYLAYGWSMEMDDFARHYFKENKTIKLHKLKNREAGLVGQSVWNFIVERYGRRYISSILNLSRINRNEENSIANTIGLNYKSFQEQWRQFYINTNEQVFNTFKDINATNEIASTSTSYLGKINDIKFSPDAKNLAYVVNSGGRFKVQVRELATGRERTIFSGGAVSSDQPANLSSPIIAWRDTLNLAIATYKRGITTLRSRAIDGSAQDKIFLRNITQILSLDFNSTGKNMILSAISNGKSDIYSLNVRGVGKRITNDVFDNLFPVFLNDSTVIFSSNKTELPDSLLTKTPDVKNLPDYFNLYQIDLADSINIKKLTNLNNKNIRPSVLNSNNILFLSDQSGIMNLMRLTVSNSIVSQMSAFNKSLEAFDYSSRSNRVAYSYRDGNKSKLVLETFSNVDQFTPSTPRIQLSQAKLLSERISSRRTENQAVKTEPQSEIVRRPVQTQAKRDTTLNFRLEDLLLGTPPAQVPPPNQSITSSQDTIPPPKSLTGSINTERLRFERKGGIDTDNYTFDTIPRSIVPESRPTQARESGRSNLLENFRKQSLQRRVTGPQRMSPQFITNSLNTDFVIDPLRGFGIGLSGKITDILDDHNFKGGIMVPLDLRSGSDVFFEYEYLKQRIDFRLRYDRMALQIPPNDEVLRRRYVLNKVEFGFSYPFSVHSRVTISPLIAKTQYFNVNPDSIIRGQIPEQNRLDVNYVGGRFEYVFDNTRTIGLYMEKGFKAKAGVIHYQGLNLGERSFTNLYMDLRNYLSIHKNIILASRVFMGSFIGNNPQNYIVGGMDNWLFNQFYVPPTNRPEESPVRNPDGVENSNILFAEFVDLRGYLLDEIRGRNVMTFSTELRIPLFSYLSRGNITSNFVKNFQLVAFYDIGSAWDTSAPWERINDQNTEVISTPGSPFRITINNFNNPWLQSFGGGLRTVLLNNYVKFDVAKPIRNYQGDELKFYVTLGHNF</sequence>
<accession>A0A1W2H4E8</accession>
<reference evidence="3" key="1">
    <citation type="submission" date="2017-04" db="EMBL/GenBank/DDBJ databases">
        <authorList>
            <person name="Varghese N."/>
            <person name="Submissions S."/>
        </authorList>
    </citation>
    <scope>NUCLEOTIDE SEQUENCE [LARGE SCALE GENOMIC DNA]</scope>
    <source>
        <strain evidence="3">DSM 16537</strain>
    </source>
</reference>
<proteinExistence type="predicted"/>
<dbReference type="Gene3D" id="2.120.10.30">
    <property type="entry name" value="TolB, C-terminal domain"/>
    <property type="match status" value="2"/>
</dbReference>
<dbReference type="SUPFAM" id="SSF82171">
    <property type="entry name" value="DPP6 N-terminal domain-like"/>
    <property type="match status" value="1"/>
</dbReference>
<dbReference type="Proteomes" id="UP000192333">
    <property type="component" value="Chromosome I"/>
</dbReference>
<dbReference type="Gene3D" id="2.40.160.50">
    <property type="entry name" value="membrane protein fhac: a member of the omp85/tpsb transporter family"/>
    <property type="match status" value="1"/>
</dbReference>